<reference evidence="1 2" key="1">
    <citation type="journal article" date="2012" name="J. Bacteriol.">
        <title>Genome Sequence of Nitratireductor aquibiodomus Strain RA22.</title>
        <authorList>
            <person name="Singh A."/>
            <person name="Jangir P.K."/>
            <person name="Kumari C."/>
            <person name="Sharma R."/>
        </authorList>
    </citation>
    <scope>NUCLEOTIDE SEQUENCE [LARGE SCALE GENOMIC DNA]</scope>
    <source>
        <strain evidence="1 2">RA22</strain>
    </source>
</reference>
<protein>
    <submittedName>
        <fullName evidence="1">Uncharacterized protein</fullName>
    </submittedName>
</protein>
<proteinExistence type="predicted"/>
<organism evidence="1 2">
    <name type="scientific">Nitratireductor aquibiodomus RA22</name>
    <dbReference type="NCBI Taxonomy" id="1189611"/>
    <lineage>
        <taxon>Bacteria</taxon>
        <taxon>Pseudomonadati</taxon>
        <taxon>Pseudomonadota</taxon>
        <taxon>Alphaproteobacteria</taxon>
        <taxon>Hyphomicrobiales</taxon>
        <taxon>Phyllobacteriaceae</taxon>
        <taxon>Nitratireductor</taxon>
    </lineage>
</organism>
<evidence type="ECO:0000313" key="1">
    <source>
        <dbReference type="EMBL" id="EIM73503.1"/>
    </source>
</evidence>
<comment type="caution">
    <text evidence="1">The sequence shown here is derived from an EMBL/GenBank/DDBJ whole genome shotgun (WGS) entry which is preliminary data.</text>
</comment>
<sequence length="153" mass="17500">MVRRFLLPAGFPRLPFLTRALFLGSAFSLIWPPIREVKWNADSQLRQSRMLRKRCFHRFIELGFETGIPIEYIFGLPSALVVVAQPDETLNSTVTATPFSHKGRACWPLFERRQLRDQFLKAGMATTIVRADLGEIDIGEGQGRDHCCRERPA</sequence>
<gene>
    <name evidence="1" type="ORF">A33O_14981</name>
</gene>
<dbReference type="EMBL" id="AJXZ01000038">
    <property type="protein sequence ID" value="EIM73503.1"/>
    <property type="molecule type" value="Genomic_DNA"/>
</dbReference>
<accession>I5BVA1</accession>
<dbReference type="Proteomes" id="UP000004622">
    <property type="component" value="Unassembled WGS sequence"/>
</dbReference>
<name>I5BVA1_9HYPH</name>
<dbReference type="AlphaFoldDB" id="I5BVA1"/>
<evidence type="ECO:0000313" key="2">
    <source>
        <dbReference type="Proteomes" id="UP000004622"/>
    </source>
</evidence>